<organism evidence="7 8">
    <name type="scientific">Persicobacter psychrovividus</name>
    <dbReference type="NCBI Taxonomy" id="387638"/>
    <lineage>
        <taxon>Bacteria</taxon>
        <taxon>Pseudomonadati</taxon>
        <taxon>Bacteroidota</taxon>
        <taxon>Cytophagia</taxon>
        <taxon>Cytophagales</taxon>
        <taxon>Persicobacteraceae</taxon>
        <taxon>Persicobacter</taxon>
    </lineage>
</organism>
<protein>
    <submittedName>
        <fullName evidence="7">Thiol:disulfide interchange protein</fullName>
    </submittedName>
</protein>
<dbReference type="PANTHER" id="PTHR42852:SF6">
    <property type="entry name" value="THIOL:DISULFIDE INTERCHANGE PROTEIN DSBE"/>
    <property type="match status" value="1"/>
</dbReference>
<sequence>MMGIKKWAFVIGLSIIAAACDSGANEQALLQGKLTGEEATSVDSVYLLNRKEDSSYERIAATAVAKDGTFSLNATPKDGMYYVQAPTDGNFGSDKPYVVVYYRKGDKLTGTFNMADFAKTIVEGSEGSEQSMSVVYEKGTKEFISRSMELRDEYRLIQSEIKNGKPTAEQQAKLDENDKNFEAVNNEGKTYDIEFLKQHPSALVSVEVLAGLSYTISTDELRAGLDQLTGIAKASDSYARLEKRYNSMVKTAEGQAVVDFTMKTPEGKDFSTASLKSKVFLIDFWASWCGPCRQENPHVIKMYKELHQKGFEVVGVSLDSKQESWEKAIAKDGLTWHQVSDLKGWRNEAAQLYNVNFIPETVLVDREGKIVARGLRGEELEAKVKEVLAAK</sequence>
<evidence type="ECO:0000256" key="4">
    <source>
        <dbReference type="ARBA" id="ARBA00023284"/>
    </source>
</evidence>
<keyword evidence="2" id="KW-0201">Cytochrome c-type biogenesis</keyword>
<keyword evidence="8" id="KW-1185">Reference proteome</keyword>
<comment type="subcellular location">
    <subcellularLocation>
        <location evidence="1">Cell envelope</location>
    </subcellularLocation>
</comment>
<dbReference type="SUPFAM" id="SSF52833">
    <property type="entry name" value="Thioredoxin-like"/>
    <property type="match status" value="1"/>
</dbReference>
<dbReference type="InterPro" id="IPR017937">
    <property type="entry name" value="Thioredoxin_CS"/>
</dbReference>
<evidence type="ECO:0000256" key="3">
    <source>
        <dbReference type="ARBA" id="ARBA00023157"/>
    </source>
</evidence>
<dbReference type="Proteomes" id="UP001354989">
    <property type="component" value="Chromosome"/>
</dbReference>
<evidence type="ECO:0000313" key="7">
    <source>
        <dbReference type="EMBL" id="BDD00409.1"/>
    </source>
</evidence>
<dbReference type="InterPro" id="IPR050553">
    <property type="entry name" value="Thioredoxin_ResA/DsbE_sf"/>
</dbReference>
<dbReference type="PROSITE" id="PS00194">
    <property type="entry name" value="THIOREDOXIN_1"/>
    <property type="match status" value="1"/>
</dbReference>
<accession>A0ABN6LB65</accession>
<dbReference type="PANTHER" id="PTHR42852">
    <property type="entry name" value="THIOL:DISULFIDE INTERCHANGE PROTEIN DSBE"/>
    <property type="match status" value="1"/>
</dbReference>
<dbReference type="EMBL" id="AP025292">
    <property type="protein sequence ID" value="BDD00409.1"/>
    <property type="molecule type" value="Genomic_DNA"/>
</dbReference>
<dbReference type="InterPro" id="IPR000866">
    <property type="entry name" value="AhpC/TSA"/>
</dbReference>
<dbReference type="Pfam" id="PF00578">
    <property type="entry name" value="AhpC-TSA"/>
    <property type="match status" value="1"/>
</dbReference>
<evidence type="ECO:0000256" key="1">
    <source>
        <dbReference type="ARBA" id="ARBA00004196"/>
    </source>
</evidence>
<evidence type="ECO:0000256" key="2">
    <source>
        <dbReference type="ARBA" id="ARBA00022748"/>
    </source>
</evidence>
<evidence type="ECO:0000256" key="5">
    <source>
        <dbReference type="SAM" id="SignalP"/>
    </source>
</evidence>
<gene>
    <name evidence="7" type="ORF">PEPS_26890</name>
</gene>
<evidence type="ECO:0000313" key="8">
    <source>
        <dbReference type="Proteomes" id="UP001354989"/>
    </source>
</evidence>
<dbReference type="RefSeq" id="WP_338397310.1">
    <property type="nucleotide sequence ID" value="NZ_AP025292.1"/>
</dbReference>
<keyword evidence="3" id="KW-1015">Disulfide bond</keyword>
<name>A0ABN6LB65_9BACT</name>
<keyword evidence="5" id="KW-0732">Signal</keyword>
<keyword evidence="4" id="KW-0676">Redox-active center</keyword>
<dbReference type="InterPro" id="IPR036249">
    <property type="entry name" value="Thioredoxin-like_sf"/>
</dbReference>
<dbReference type="Gene3D" id="3.40.30.10">
    <property type="entry name" value="Glutaredoxin"/>
    <property type="match status" value="1"/>
</dbReference>
<proteinExistence type="predicted"/>
<feature type="domain" description="Alkyl hydroperoxide reductase subunit C/ Thiol specific antioxidant" evidence="6">
    <location>
        <begin position="254"/>
        <end position="372"/>
    </location>
</feature>
<feature type="chain" id="PRO_5046649706" evidence="5">
    <location>
        <begin position="20"/>
        <end position="391"/>
    </location>
</feature>
<feature type="signal peptide" evidence="5">
    <location>
        <begin position="1"/>
        <end position="19"/>
    </location>
</feature>
<dbReference type="CDD" id="cd02966">
    <property type="entry name" value="TlpA_like_family"/>
    <property type="match status" value="1"/>
</dbReference>
<evidence type="ECO:0000259" key="6">
    <source>
        <dbReference type="Pfam" id="PF00578"/>
    </source>
</evidence>
<reference evidence="7 8" key="1">
    <citation type="submission" date="2021-12" db="EMBL/GenBank/DDBJ databases">
        <title>Genome sequencing of bacteria with rrn-lacking chromosome and rrn-plasmid.</title>
        <authorList>
            <person name="Anda M."/>
            <person name="Iwasaki W."/>
        </authorList>
    </citation>
    <scope>NUCLEOTIDE SEQUENCE [LARGE SCALE GENOMIC DNA]</scope>
    <source>
        <strain evidence="7 8">NBRC 101262</strain>
    </source>
</reference>